<evidence type="ECO:0000256" key="2">
    <source>
        <dbReference type="ARBA" id="ARBA00022737"/>
    </source>
</evidence>
<gene>
    <name evidence="4" type="ORF">O6P43_030972</name>
</gene>
<feature type="repeat" description="PPR" evidence="3">
    <location>
        <begin position="260"/>
        <end position="294"/>
    </location>
</feature>
<dbReference type="PANTHER" id="PTHR47447:SF22">
    <property type="entry name" value="TETRATRICOPEPTIDE-LIKE HELICAL DOMAIN SUPERFAMILY"/>
    <property type="match status" value="1"/>
</dbReference>
<sequence length="508" mass="56928">MPICWCLSLHFRQWRFISLNSLSSQSNLAKPYFFSTFPSSPPSDQTPTTQSLVSTAVSILTHHRSKSRWSYLRSLCPNGFEPNEFSKITIDLKNNPHLALRFFLWTQQKSLCNHNVSSYSTIIHVLARGRLKSHAQDIIRTAIRASKLEGCDGEDQSASKPLKVFETLVKTYKDCGSAPFVFDLLIKACLGSKKVDPSIEIVRMLQSRGISPKVSTLNSLICGVCRCHGVDAGYAIYRELFGLDTEFETSVRRVVRVRPNVHTFNALMLCFHGDGSVDKVEEIWNEMAKLDCARNSYSYTVLMAAYCEEGRMGQAEKLWQEMKSKGMEPGLVTYNTIIGGFCKTGEIRRAEEFFRDMSLGGTDSTSATYEHLIEGHCNVGDVDSALLVYKDMCRRALRPETSTLDMIIGILCDKGRIHDALEFMRSARSDFGISPKGKSYTALIKGLCNEGKMEEALKLQAEMVGKGFEPNSEIYGAFIGGYVRQGNEEVAGALRKEMLESQMQEKES</sequence>
<reference evidence="4" key="1">
    <citation type="journal article" date="2023" name="Science">
        <title>Elucidation of the pathway for biosynthesis of saponin adjuvants from the soapbark tree.</title>
        <authorList>
            <person name="Reed J."/>
            <person name="Orme A."/>
            <person name="El-Demerdash A."/>
            <person name="Owen C."/>
            <person name="Martin L.B.B."/>
            <person name="Misra R.C."/>
            <person name="Kikuchi S."/>
            <person name="Rejzek M."/>
            <person name="Martin A.C."/>
            <person name="Harkess A."/>
            <person name="Leebens-Mack J."/>
            <person name="Louveau T."/>
            <person name="Stephenson M.J."/>
            <person name="Osbourn A."/>
        </authorList>
    </citation>
    <scope>NUCLEOTIDE SEQUENCE</scope>
    <source>
        <strain evidence="4">S10</strain>
    </source>
</reference>
<comment type="similarity">
    <text evidence="1">Belongs to the PPR family. P subfamily.</text>
</comment>
<name>A0AAD7P881_QUISA</name>
<organism evidence="4 5">
    <name type="scientific">Quillaja saponaria</name>
    <name type="common">Soap bark tree</name>
    <dbReference type="NCBI Taxonomy" id="32244"/>
    <lineage>
        <taxon>Eukaryota</taxon>
        <taxon>Viridiplantae</taxon>
        <taxon>Streptophyta</taxon>
        <taxon>Embryophyta</taxon>
        <taxon>Tracheophyta</taxon>
        <taxon>Spermatophyta</taxon>
        <taxon>Magnoliopsida</taxon>
        <taxon>eudicotyledons</taxon>
        <taxon>Gunneridae</taxon>
        <taxon>Pentapetalae</taxon>
        <taxon>rosids</taxon>
        <taxon>fabids</taxon>
        <taxon>Fabales</taxon>
        <taxon>Quillajaceae</taxon>
        <taxon>Quillaja</taxon>
    </lineage>
</organism>
<dbReference type="PROSITE" id="PS51375">
    <property type="entry name" value="PPR"/>
    <property type="match status" value="5"/>
</dbReference>
<evidence type="ECO:0000313" key="4">
    <source>
        <dbReference type="EMBL" id="KAJ7945988.1"/>
    </source>
</evidence>
<keyword evidence="2" id="KW-0677">Repeat</keyword>
<dbReference type="Pfam" id="PF13041">
    <property type="entry name" value="PPR_2"/>
    <property type="match status" value="3"/>
</dbReference>
<evidence type="ECO:0000256" key="3">
    <source>
        <dbReference type="PROSITE-ProRule" id="PRU00708"/>
    </source>
</evidence>
<dbReference type="NCBIfam" id="TIGR00756">
    <property type="entry name" value="PPR"/>
    <property type="match status" value="4"/>
</dbReference>
<keyword evidence="5" id="KW-1185">Reference proteome</keyword>
<evidence type="ECO:0000256" key="1">
    <source>
        <dbReference type="ARBA" id="ARBA00007626"/>
    </source>
</evidence>
<evidence type="ECO:0000313" key="5">
    <source>
        <dbReference type="Proteomes" id="UP001163823"/>
    </source>
</evidence>
<dbReference type="EMBL" id="JARAOO010000013">
    <property type="protein sequence ID" value="KAJ7945988.1"/>
    <property type="molecule type" value="Genomic_DNA"/>
</dbReference>
<dbReference type="EMBL" id="JARAOO010000013">
    <property type="protein sequence ID" value="KAJ7945989.1"/>
    <property type="molecule type" value="Genomic_DNA"/>
</dbReference>
<dbReference type="PANTHER" id="PTHR47447">
    <property type="entry name" value="OS03G0856100 PROTEIN"/>
    <property type="match status" value="1"/>
</dbReference>
<feature type="repeat" description="PPR" evidence="3">
    <location>
        <begin position="365"/>
        <end position="399"/>
    </location>
</feature>
<comment type="caution">
    <text evidence="4">The sequence shown here is derived from an EMBL/GenBank/DDBJ whole genome shotgun (WGS) entry which is preliminary data.</text>
</comment>
<protein>
    <submittedName>
        <fullName evidence="4">Pentatricopeptide repeat-containing protein</fullName>
    </submittedName>
</protein>
<dbReference type="Pfam" id="PF01535">
    <property type="entry name" value="PPR"/>
    <property type="match status" value="1"/>
</dbReference>
<feature type="repeat" description="PPR" evidence="3">
    <location>
        <begin position="295"/>
        <end position="329"/>
    </location>
</feature>
<feature type="repeat" description="PPR" evidence="3">
    <location>
        <begin position="330"/>
        <end position="364"/>
    </location>
</feature>
<dbReference type="Gene3D" id="1.25.40.10">
    <property type="entry name" value="Tetratricopeptide repeat domain"/>
    <property type="match status" value="4"/>
</dbReference>
<accession>A0AAD7P881</accession>
<dbReference type="AlphaFoldDB" id="A0AAD7P881"/>
<dbReference type="Proteomes" id="UP001163823">
    <property type="component" value="Chromosome 13"/>
</dbReference>
<feature type="repeat" description="PPR" evidence="3">
    <location>
        <begin position="436"/>
        <end position="470"/>
    </location>
</feature>
<proteinExistence type="inferred from homology"/>
<dbReference type="InterPro" id="IPR002885">
    <property type="entry name" value="PPR_rpt"/>
</dbReference>
<dbReference type="KEGG" id="qsa:O6P43_030972"/>
<dbReference type="InterPro" id="IPR011990">
    <property type="entry name" value="TPR-like_helical_dom_sf"/>
</dbReference>